<comment type="caution">
    <text evidence="2">The sequence shown here is derived from an EMBL/GenBank/DDBJ whole genome shotgun (WGS) entry which is preliminary data.</text>
</comment>
<keyword evidence="1" id="KW-0812">Transmembrane</keyword>
<organism evidence="2 3">
    <name type="scientific">Ilyodon furcidens</name>
    <name type="common">goldbreast splitfin</name>
    <dbReference type="NCBI Taxonomy" id="33524"/>
    <lineage>
        <taxon>Eukaryota</taxon>
        <taxon>Metazoa</taxon>
        <taxon>Chordata</taxon>
        <taxon>Craniata</taxon>
        <taxon>Vertebrata</taxon>
        <taxon>Euteleostomi</taxon>
        <taxon>Actinopterygii</taxon>
        <taxon>Neopterygii</taxon>
        <taxon>Teleostei</taxon>
        <taxon>Neoteleostei</taxon>
        <taxon>Acanthomorphata</taxon>
        <taxon>Ovalentaria</taxon>
        <taxon>Atherinomorphae</taxon>
        <taxon>Cyprinodontiformes</taxon>
        <taxon>Goodeidae</taxon>
        <taxon>Ilyodon</taxon>
    </lineage>
</organism>
<evidence type="ECO:0000313" key="3">
    <source>
        <dbReference type="Proteomes" id="UP001482620"/>
    </source>
</evidence>
<keyword evidence="1" id="KW-1133">Transmembrane helix</keyword>
<evidence type="ECO:0000256" key="1">
    <source>
        <dbReference type="SAM" id="Phobius"/>
    </source>
</evidence>
<keyword evidence="3" id="KW-1185">Reference proteome</keyword>
<name>A0ABV0VA52_9TELE</name>
<feature type="transmembrane region" description="Helical" evidence="1">
    <location>
        <begin position="43"/>
        <end position="71"/>
    </location>
</feature>
<sequence>MKRFFFFRSGSLPVQCLCPCVKKKETEDDQQRKNYGFSYFKHVCPVVIFLSVFECFHSVLILLVTVLFYLFHFFPSLLVFSSFFCSPLGSQPCALEALRN</sequence>
<keyword evidence="1" id="KW-0472">Membrane</keyword>
<dbReference type="Proteomes" id="UP001482620">
    <property type="component" value="Unassembled WGS sequence"/>
</dbReference>
<reference evidence="2 3" key="1">
    <citation type="submission" date="2021-06" db="EMBL/GenBank/DDBJ databases">
        <authorList>
            <person name="Palmer J.M."/>
        </authorList>
    </citation>
    <scope>NUCLEOTIDE SEQUENCE [LARGE SCALE GENOMIC DNA]</scope>
    <source>
        <strain evidence="3">if_2019</strain>
        <tissue evidence="2">Muscle</tissue>
    </source>
</reference>
<dbReference type="EMBL" id="JAHRIQ010104326">
    <property type="protein sequence ID" value="MEQ2254207.1"/>
    <property type="molecule type" value="Genomic_DNA"/>
</dbReference>
<protein>
    <submittedName>
        <fullName evidence="2">Uncharacterized protein</fullName>
    </submittedName>
</protein>
<evidence type="ECO:0000313" key="2">
    <source>
        <dbReference type="EMBL" id="MEQ2254207.1"/>
    </source>
</evidence>
<proteinExistence type="predicted"/>
<accession>A0ABV0VA52</accession>
<gene>
    <name evidence="2" type="ORF">ILYODFUR_001339</name>
</gene>